<evidence type="ECO:0000313" key="1">
    <source>
        <dbReference type="EMBL" id="GAI13500.1"/>
    </source>
</evidence>
<reference evidence="1" key="1">
    <citation type="journal article" date="2014" name="Front. Microbiol.">
        <title>High frequency of phylogenetically diverse reductive dehalogenase-homologous genes in deep subseafloor sedimentary metagenomes.</title>
        <authorList>
            <person name="Kawai M."/>
            <person name="Futagami T."/>
            <person name="Toyoda A."/>
            <person name="Takaki Y."/>
            <person name="Nishi S."/>
            <person name="Hori S."/>
            <person name="Arai W."/>
            <person name="Tsubouchi T."/>
            <person name="Morono Y."/>
            <person name="Uchiyama I."/>
            <person name="Ito T."/>
            <person name="Fujiyama A."/>
            <person name="Inagaki F."/>
            <person name="Takami H."/>
        </authorList>
    </citation>
    <scope>NUCLEOTIDE SEQUENCE</scope>
    <source>
        <strain evidence="1">Expedition CK06-06</strain>
    </source>
</reference>
<gene>
    <name evidence="1" type="ORF">S06H3_20357</name>
</gene>
<name>X1MFP5_9ZZZZ</name>
<organism evidence="1">
    <name type="scientific">marine sediment metagenome</name>
    <dbReference type="NCBI Taxonomy" id="412755"/>
    <lineage>
        <taxon>unclassified sequences</taxon>
        <taxon>metagenomes</taxon>
        <taxon>ecological metagenomes</taxon>
    </lineage>
</organism>
<comment type="caution">
    <text evidence="1">The sequence shown here is derived from an EMBL/GenBank/DDBJ whole genome shotgun (WGS) entry which is preliminary data.</text>
</comment>
<feature type="non-terminal residue" evidence="1">
    <location>
        <position position="124"/>
    </location>
</feature>
<proteinExistence type="predicted"/>
<dbReference type="EMBL" id="BARV01010533">
    <property type="protein sequence ID" value="GAI13500.1"/>
    <property type="molecule type" value="Genomic_DNA"/>
</dbReference>
<dbReference type="AlphaFoldDB" id="X1MFP5"/>
<accession>X1MFP5</accession>
<evidence type="ECO:0008006" key="2">
    <source>
        <dbReference type="Google" id="ProtNLM"/>
    </source>
</evidence>
<sequence>MRKKQAGQAFILVLILLAIGALLAVPALRLSVTELKSSQIVVQKTRSLYAVSAAQEWVLWNLTDPNFASGFTTGIPKEYDFDVCGTPVNITIVMRAVAGAGAITLATDDVIRPTKTVEPSGGED</sequence>
<protein>
    <recommendedName>
        <fullName evidence="2">Type 4 fimbrial biogenesis protein PilX N-terminal domain-containing protein</fullName>
    </recommendedName>
</protein>